<dbReference type="SUPFAM" id="SSF100950">
    <property type="entry name" value="NagB/RpiA/CoA transferase-like"/>
    <property type="match status" value="1"/>
</dbReference>
<dbReference type="Pfam" id="PF01008">
    <property type="entry name" value="IF-2B"/>
    <property type="match status" value="1"/>
</dbReference>
<dbReference type="InterPro" id="IPR000649">
    <property type="entry name" value="IF-2B-related"/>
</dbReference>
<name>A0A6J5Z9Z7_9ZZZZ</name>
<dbReference type="NCBIfam" id="NF004326">
    <property type="entry name" value="PRK05720.1"/>
    <property type="match status" value="1"/>
</dbReference>
<evidence type="ECO:0000256" key="1">
    <source>
        <dbReference type="ARBA" id="ARBA00023235"/>
    </source>
</evidence>
<dbReference type="HAMAP" id="MF_01678">
    <property type="entry name" value="Salvage_MtnA"/>
    <property type="match status" value="1"/>
</dbReference>
<dbReference type="InterPro" id="IPR027363">
    <property type="entry name" value="M1Pi_N"/>
</dbReference>
<dbReference type="EMBL" id="CAESAF010000089">
    <property type="protein sequence ID" value="CAB4339471.1"/>
    <property type="molecule type" value="Genomic_DNA"/>
</dbReference>
<dbReference type="FunFam" id="3.40.50.10470:FF:000006">
    <property type="entry name" value="Methylthioribose-1-phosphate isomerase"/>
    <property type="match status" value="1"/>
</dbReference>
<dbReference type="InterPro" id="IPR011559">
    <property type="entry name" value="Initiation_fac_2B_a/b/d"/>
</dbReference>
<dbReference type="FunFam" id="1.20.120.420:FF:000003">
    <property type="entry name" value="Methylthioribose-1-phosphate isomerase"/>
    <property type="match status" value="1"/>
</dbReference>
<dbReference type="InterPro" id="IPR005251">
    <property type="entry name" value="IF-M1Pi"/>
</dbReference>
<dbReference type="GO" id="GO:0019509">
    <property type="term" value="P:L-methionine salvage from methylthioadenosine"/>
    <property type="evidence" value="ECO:0007669"/>
    <property type="project" value="TreeGrafter"/>
</dbReference>
<dbReference type="PANTHER" id="PTHR43475">
    <property type="entry name" value="METHYLTHIORIBOSE-1-PHOSPHATE ISOMERASE"/>
    <property type="match status" value="1"/>
</dbReference>
<protein>
    <submittedName>
        <fullName evidence="2">Unannotated protein</fullName>
    </submittedName>
</protein>
<organism evidence="2">
    <name type="scientific">freshwater metagenome</name>
    <dbReference type="NCBI Taxonomy" id="449393"/>
    <lineage>
        <taxon>unclassified sequences</taxon>
        <taxon>metagenomes</taxon>
        <taxon>ecological metagenomes</taxon>
    </lineage>
</organism>
<dbReference type="NCBIfam" id="TIGR00524">
    <property type="entry name" value="eIF-2B_rel"/>
    <property type="match status" value="1"/>
</dbReference>
<accession>A0A6J5Z9Z7</accession>
<sequence>MSSAFEAIVWQDGKIILLDQTKIPISETYNSYDEVSDFIGAIQNLVVRGAPALGVAGAYGVVLAIDEASRKGLSAKELEHNLDLLRDARPTAVNLAWAVEQIRKHLPAGRDAVLAAAHQLAREDKESSTSIGNIGADWLINKLGTKPLTLLTHCNTGSLATTGTGTALGVIKELHKRGNVKEVYADETRPLLQGSRLTAWELMKSDIPYRIEPDGAAAMAILSGRIDAALIGADRIAKNGDSANKIGSLGVALACHAAGIPFLVVAPESTVDRSIATGADIHIEIRGDEELTHFKGVQVAPNGAKTFNPAFDVTPAKYISAVITEKQSYEIEKGETL</sequence>
<reference evidence="2" key="1">
    <citation type="submission" date="2020-05" db="EMBL/GenBank/DDBJ databases">
        <authorList>
            <person name="Chiriac C."/>
            <person name="Salcher M."/>
            <person name="Ghai R."/>
            <person name="Kavagutti S V."/>
        </authorList>
    </citation>
    <scope>NUCLEOTIDE SEQUENCE</scope>
</reference>
<dbReference type="NCBIfam" id="TIGR00512">
    <property type="entry name" value="salvage_mtnA"/>
    <property type="match status" value="1"/>
</dbReference>
<evidence type="ECO:0000313" key="2">
    <source>
        <dbReference type="EMBL" id="CAB4339471.1"/>
    </source>
</evidence>
<dbReference type="AlphaFoldDB" id="A0A6J5Z9Z7"/>
<dbReference type="Gene3D" id="3.40.50.10470">
    <property type="entry name" value="Translation initiation factor eif-2b, domain 2"/>
    <property type="match status" value="1"/>
</dbReference>
<keyword evidence="1" id="KW-0413">Isomerase</keyword>
<dbReference type="Gene3D" id="1.20.120.420">
    <property type="entry name" value="translation initiation factor eif-2b, domain 1"/>
    <property type="match status" value="1"/>
</dbReference>
<dbReference type="InterPro" id="IPR042529">
    <property type="entry name" value="IF_2B-like_C"/>
</dbReference>
<dbReference type="GO" id="GO:0046523">
    <property type="term" value="F:S-methyl-5-thioribose-1-phosphate isomerase activity"/>
    <property type="evidence" value="ECO:0007669"/>
    <property type="project" value="TreeGrafter"/>
</dbReference>
<proteinExistence type="inferred from homology"/>
<dbReference type="InterPro" id="IPR037171">
    <property type="entry name" value="NagB/RpiA_transferase-like"/>
</dbReference>
<dbReference type="PANTHER" id="PTHR43475:SF1">
    <property type="entry name" value="METHYLTHIORIBOSE-1-PHOSPHATE ISOMERASE"/>
    <property type="match status" value="1"/>
</dbReference>
<gene>
    <name evidence="2" type="ORF">UFOPK3574_00806</name>
</gene>